<keyword evidence="4" id="KW-1185">Reference proteome</keyword>
<keyword evidence="1" id="KW-0175">Coiled coil</keyword>
<organism evidence="3 4">
    <name type="scientific">Penicillium crustosum</name>
    <name type="common">Blue mold fungus</name>
    <dbReference type="NCBI Taxonomy" id="36656"/>
    <lineage>
        <taxon>Eukaryota</taxon>
        <taxon>Fungi</taxon>
        <taxon>Dikarya</taxon>
        <taxon>Ascomycota</taxon>
        <taxon>Pezizomycotina</taxon>
        <taxon>Eurotiomycetes</taxon>
        <taxon>Eurotiomycetidae</taxon>
        <taxon>Eurotiales</taxon>
        <taxon>Aspergillaceae</taxon>
        <taxon>Penicillium</taxon>
    </lineage>
</organism>
<reference evidence="3" key="1">
    <citation type="submission" date="2020-02" db="EMBL/GenBank/DDBJ databases">
        <authorList>
            <person name="Lichtner F.J."/>
        </authorList>
    </citation>
    <scope>NUCLEOTIDE SEQUENCE</scope>
    <source>
        <strain evidence="3">G10</strain>
    </source>
</reference>
<dbReference type="Proteomes" id="UP000701341">
    <property type="component" value="Unassembled WGS sequence"/>
</dbReference>
<evidence type="ECO:0000313" key="4">
    <source>
        <dbReference type="Proteomes" id="UP000701341"/>
    </source>
</evidence>
<accession>A0A9P5L905</accession>
<evidence type="ECO:0000256" key="2">
    <source>
        <dbReference type="SAM" id="MobiDB-lite"/>
    </source>
</evidence>
<proteinExistence type="predicted"/>
<feature type="compositionally biased region" description="Basic residues" evidence="2">
    <location>
        <begin position="53"/>
        <end position="62"/>
    </location>
</feature>
<feature type="compositionally biased region" description="Low complexity" evidence="2">
    <location>
        <begin position="735"/>
        <end position="746"/>
    </location>
</feature>
<feature type="region of interest" description="Disordered" evidence="2">
    <location>
        <begin position="1"/>
        <end position="66"/>
    </location>
</feature>
<evidence type="ECO:0000313" key="3">
    <source>
        <dbReference type="EMBL" id="KAF7530764.1"/>
    </source>
</evidence>
<feature type="region of interest" description="Disordered" evidence="2">
    <location>
        <begin position="618"/>
        <end position="644"/>
    </location>
</feature>
<comment type="caution">
    <text evidence="3">The sequence shown here is derived from an EMBL/GenBank/DDBJ whole genome shotgun (WGS) entry which is preliminary data.</text>
</comment>
<gene>
    <name evidence="3" type="ORF">PCG10_000274</name>
</gene>
<dbReference type="AlphaFoldDB" id="A0A9P5L905"/>
<feature type="coiled-coil region" evidence="1">
    <location>
        <begin position="776"/>
        <end position="803"/>
    </location>
</feature>
<protein>
    <submittedName>
        <fullName evidence="3">Uncharacterized protein</fullName>
    </submittedName>
</protein>
<feature type="region of interest" description="Disordered" evidence="2">
    <location>
        <begin position="706"/>
        <end position="761"/>
    </location>
</feature>
<dbReference type="EMBL" id="JAAOZQ010000001">
    <property type="protein sequence ID" value="KAF7530764.1"/>
    <property type="molecule type" value="Genomic_DNA"/>
</dbReference>
<name>A0A9P5L905_PENCR</name>
<feature type="compositionally biased region" description="Basic and acidic residues" evidence="2">
    <location>
        <begin position="28"/>
        <end position="38"/>
    </location>
</feature>
<evidence type="ECO:0000256" key="1">
    <source>
        <dbReference type="SAM" id="Coils"/>
    </source>
</evidence>
<sequence length="855" mass="95839">MKRTLLTIHIGRRAHPDPSKKPILSENPRNRPTRESVRSSRPNKTPVPVSKAPKNHPTRTGKKATEPVFSTNNVGFAQFLKKHTSPTHQRVTAGGEIVAMEPRRLPHLGGSSPAQLAVMNDESIVPHVFVGDQLVNSGRNRPTQQHFIIRSLTDSDNNLREQLGWPLPANTHQFAAPVDPRDSAVSQTIGSDVPYDEWIEHKPLDEVNTEFIEHTSNAVQRHELTRRGEERRERWIFIETQINYEDAAIAQIMSFMSAFDFCPGDDFYVRYVRMAWMCGPDSMIEAKTRLNNKLRNHEKYLEEVNEVIALDPHISPGDVCYTLRVYNINERARVLNALDQHDDFIRRERAAGMNSPNDPRGIVIQPAHQNPTHMHIQPGITIDCGSYENLSTDGTNEVERASTNRGIEIIDPSTGHPIHFQRQPLTATNNNRNATGRTNGKYSNCDNMQVDESSELFIHGDVNGNRNRNRRNSLFDHTQVDRRSELLRDGNGTIGNVPTGSNDPLFDANSRLNGLFSLGIGADVENNGTVSWISQETWTKSRPRKGSRISKTLPRNFGRNIANLRLALLSITEPDHEHAIELTDTARNDGDGDTPNLAFSVNEDEVNHGATQNECCIAPVSSSSDDEQQTMRDSSPGPGSNEEMLSELSFDRQYRGTEVVDYQTPLIPPDFFDVFVVDVEGDQEVEGSGERRGRLSAEQLHDATHHSFGADYPDDMSDTPLLSRNSPYGRHGPLSRNSPSRAISRSSAHRRHHVPVGGLSSFGSRMIKSSLNARRRNDARENVRNARRSLRNSSRLFDDLRNEVPPTTILGFDAPDSHQNTNYLPVYSTQLINASVRHTAPAIVNTSRINAYAHL</sequence>